<protein>
    <recommendedName>
        <fullName evidence="6">Vacuolar protein sorting-associated protein 35</fullName>
    </recommendedName>
</protein>
<evidence type="ECO:0000256" key="7">
    <source>
        <dbReference type="SAM" id="MobiDB-lite"/>
    </source>
</evidence>
<comment type="function">
    <text evidence="6">Plays a role in vesicular protein sorting.</text>
</comment>
<comment type="caution">
    <text evidence="8">The sequence shown here is derived from an EMBL/GenBank/DDBJ whole genome shotgun (WGS) entry which is preliminary data.</text>
</comment>
<dbReference type="PANTHER" id="PTHR11099:SF0">
    <property type="entry name" value="VACUOLAR PROTEIN SORTING-ASSOCIATED PROTEIN 35"/>
    <property type="match status" value="1"/>
</dbReference>
<dbReference type="GO" id="GO:0030906">
    <property type="term" value="C:retromer, cargo-selective complex"/>
    <property type="evidence" value="ECO:0007669"/>
    <property type="project" value="InterPro"/>
</dbReference>
<sequence>MSNPLAKRAKSVKSKLQSILTPDQEQAQILKEITTKVQKELLFFMRKDLDEQKTWIALDKASSMIEELSTTALSPKNYYNLYMLIFDELRYLELYLHDEIKKGTKAIEIYKRVQFTGKVLPRLYLLVTCGSVLIKSKEVPVKDVLQDLVDMCRGIQHPTKGLFLRYYLIQMTKDKLPDLNSEYSNSRDGSVKDSIDFILFNFVESNKLWVRIQYQTPPANLSEEKKKQAKMMYQKERAEIRTLIGINLVRLSQLEGVDISLYHGVVLPKIIEQIIECHDTLAQQYLLEVISQVFSDEFHLKTLTLLLEPIAKLQSEVNIKNIYNDLIDRLIRYSQENPKMIPNDVDIFNVFFNSFQSVADTCSTITRYELLTILHYILKLSLSLYLAKLDNTEKILNSAKELIEASDKNDPKEIQEFYDILKTALEKYNNANVILEFGSFTSSINLLPYEQRRKIAHDFVDNVVKNATIISELDKVKKFLETIQVLLQDSEDAPPYRKDDDYEQSIFESEQESVCRAAHLLTSPNNINESFQILQLLASSFGTGGERRVQFTVYPLIFIALKLAFSIQSHQKKKIEVPFTAKKVFQFVHKILSSLKAILPEITLRLFLQAAQASSKCGFEAITYEFMTQAILAYEEFIVVTNQQYYIISLIISTLQTIRSFGEDNFSSLSNQCGGYSSKLMLNTHQSRAVYKCGYLFWADDVIIEEKVKETKKPKEKKPKKEKKEKKESDSSDSSESESESESESDEEVEKTVTIKPYFHDSKRLFGCVSRAIRVAGSSMEPAAMFELLFEILNVCLYFFDKGAPEINADYINRLLQLIFQNKKENDFKFSQLVSHDVLMFFKSTIQHIDYCKKSGPNQKQYSEIDCSQLAANLD</sequence>
<keyword evidence="5" id="KW-0472">Membrane</keyword>
<organism evidence="8 9">
    <name type="scientific">Anaeramoeba ignava</name>
    <name type="common">Anaerobic marine amoeba</name>
    <dbReference type="NCBI Taxonomy" id="1746090"/>
    <lineage>
        <taxon>Eukaryota</taxon>
        <taxon>Metamonada</taxon>
        <taxon>Anaeramoebidae</taxon>
        <taxon>Anaeramoeba</taxon>
    </lineage>
</organism>
<dbReference type="GO" id="GO:0005770">
    <property type="term" value="C:late endosome"/>
    <property type="evidence" value="ECO:0007669"/>
    <property type="project" value="TreeGrafter"/>
</dbReference>
<dbReference type="OMA" id="YIRSREY"/>
<dbReference type="GO" id="GO:0005829">
    <property type="term" value="C:cytosol"/>
    <property type="evidence" value="ECO:0007669"/>
    <property type="project" value="GOC"/>
</dbReference>
<dbReference type="EMBL" id="JAPDFW010000078">
    <property type="protein sequence ID" value="KAJ5072910.1"/>
    <property type="molecule type" value="Genomic_DNA"/>
</dbReference>
<dbReference type="GO" id="GO:0042147">
    <property type="term" value="P:retrograde transport, endosome to Golgi"/>
    <property type="evidence" value="ECO:0007669"/>
    <property type="project" value="InterPro"/>
</dbReference>
<keyword evidence="4 6" id="KW-0653">Protein transport</keyword>
<dbReference type="Proteomes" id="UP001149090">
    <property type="component" value="Unassembled WGS sequence"/>
</dbReference>
<evidence type="ECO:0000256" key="5">
    <source>
        <dbReference type="ARBA" id="ARBA00023136"/>
    </source>
</evidence>
<accession>A0A9Q0LI67</accession>
<feature type="region of interest" description="Disordered" evidence="7">
    <location>
        <begin position="710"/>
        <end position="749"/>
    </location>
</feature>
<gene>
    <name evidence="8" type="ORF">M0811_09121</name>
</gene>
<keyword evidence="3 6" id="KW-0813">Transport</keyword>
<name>A0A9Q0LI67_ANAIG</name>
<dbReference type="InterPro" id="IPR042491">
    <property type="entry name" value="Vps35_C"/>
</dbReference>
<keyword evidence="9" id="KW-1185">Reference proteome</keyword>
<dbReference type="Pfam" id="PF03635">
    <property type="entry name" value="Vps35"/>
    <property type="match status" value="1"/>
</dbReference>
<dbReference type="OrthoDB" id="10258141at2759"/>
<evidence type="ECO:0000256" key="1">
    <source>
        <dbReference type="ARBA" id="ARBA00004170"/>
    </source>
</evidence>
<dbReference type="GO" id="GO:0006886">
    <property type="term" value="P:intracellular protein transport"/>
    <property type="evidence" value="ECO:0007669"/>
    <property type="project" value="TreeGrafter"/>
</dbReference>
<proteinExistence type="inferred from homology"/>
<feature type="compositionally biased region" description="Basic residues" evidence="7">
    <location>
        <begin position="714"/>
        <end position="724"/>
    </location>
</feature>
<dbReference type="InterPro" id="IPR005378">
    <property type="entry name" value="Vps35"/>
</dbReference>
<dbReference type="PANTHER" id="PTHR11099">
    <property type="entry name" value="VACUOLAR SORTING PROTEIN 35"/>
    <property type="match status" value="1"/>
</dbReference>
<evidence type="ECO:0000256" key="3">
    <source>
        <dbReference type="ARBA" id="ARBA00022448"/>
    </source>
</evidence>
<comment type="similarity">
    <text evidence="2 6">Belongs to the VPS35 family.</text>
</comment>
<evidence type="ECO:0000256" key="2">
    <source>
        <dbReference type="ARBA" id="ARBA00006536"/>
    </source>
</evidence>
<evidence type="ECO:0000313" key="9">
    <source>
        <dbReference type="Proteomes" id="UP001149090"/>
    </source>
</evidence>
<evidence type="ECO:0000256" key="4">
    <source>
        <dbReference type="ARBA" id="ARBA00022927"/>
    </source>
</evidence>
<evidence type="ECO:0000313" key="8">
    <source>
        <dbReference type="EMBL" id="KAJ5072910.1"/>
    </source>
</evidence>
<dbReference type="Gene3D" id="1.25.40.660">
    <property type="entry name" value="Vacuolar protein sorting-associated protein 35, helical subcomplex Vps35-C"/>
    <property type="match status" value="1"/>
</dbReference>
<evidence type="ECO:0000256" key="6">
    <source>
        <dbReference type="PIRNR" id="PIRNR009375"/>
    </source>
</evidence>
<feature type="compositionally biased region" description="Acidic residues" evidence="7">
    <location>
        <begin position="731"/>
        <end position="749"/>
    </location>
</feature>
<comment type="subcellular location">
    <subcellularLocation>
        <location evidence="1">Membrane</location>
        <topology evidence="1">Peripheral membrane protein</topology>
    </subcellularLocation>
</comment>
<dbReference type="PIRSF" id="PIRSF009375">
    <property type="entry name" value="Retromer_Vps35"/>
    <property type="match status" value="1"/>
</dbReference>
<reference evidence="8" key="1">
    <citation type="submission" date="2022-10" db="EMBL/GenBank/DDBJ databases">
        <title>Novel sulphate-reducing endosymbionts in the free-living metamonad Anaeramoeba.</title>
        <authorList>
            <person name="Jerlstrom-Hultqvist J."/>
            <person name="Cepicka I."/>
            <person name="Gallot-Lavallee L."/>
            <person name="Salas-Leiva D."/>
            <person name="Curtis B.A."/>
            <person name="Zahonova K."/>
            <person name="Pipaliya S."/>
            <person name="Dacks J."/>
            <person name="Roger A.J."/>
        </authorList>
    </citation>
    <scope>NUCLEOTIDE SEQUENCE</scope>
    <source>
        <strain evidence="8">BMAN</strain>
    </source>
</reference>
<dbReference type="AlphaFoldDB" id="A0A9Q0LI67"/>